<dbReference type="PANTHER" id="PTHR45646:SF11">
    <property type="entry name" value="SERINE_THREONINE-PROTEIN KINASE DOA"/>
    <property type="match status" value="1"/>
</dbReference>
<protein>
    <submittedName>
        <fullName evidence="7">Kinase-like domain-containing protein</fullName>
    </submittedName>
</protein>
<dbReference type="GO" id="GO:0005524">
    <property type="term" value="F:ATP binding"/>
    <property type="evidence" value="ECO:0007669"/>
    <property type="project" value="UniProtKB-KW"/>
</dbReference>
<proteinExistence type="predicted"/>
<dbReference type="AlphaFoldDB" id="A0AAD7HP41"/>
<dbReference type="SMART" id="SM00220">
    <property type="entry name" value="S_TKc"/>
    <property type="match status" value="1"/>
</dbReference>
<dbReference type="SUPFAM" id="SSF56112">
    <property type="entry name" value="Protein kinase-like (PK-like)"/>
    <property type="match status" value="1"/>
</dbReference>
<accession>A0AAD7HP41</accession>
<dbReference type="GO" id="GO:0005634">
    <property type="term" value="C:nucleus"/>
    <property type="evidence" value="ECO:0007669"/>
    <property type="project" value="TreeGrafter"/>
</dbReference>
<dbReference type="Pfam" id="PF00069">
    <property type="entry name" value="Pkinase"/>
    <property type="match status" value="1"/>
</dbReference>
<dbReference type="InterPro" id="IPR011009">
    <property type="entry name" value="Kinase-like_dom_sf"/>
</dbReference>
<dbReference type="Gene3D" id="1.10.510.10">
    <property type="entry name" value="Transferase(Phosphotransferase) domain 1"/>
    <property type="match status" value="1"/>
</dbReference>
<dbReference type="InterPro" id="IPR036047">
    <property type="entry name" value="F-box-like_dom_sf"/>
</dbReference>
<dbReference type="InterPro" id="IPR051175">
    <property type="entry name" value="CLK_kinases"/>
</dbReference>
<dbReference type="Proteomes" id="UP001215598">
    <property type="component" value="Unassembled WGS sequence"/>
</dbReference>
<evidence type="ECO:0000256" key="2">
    <source>
        <dbReference type="ARBA" id="ARBA00022679"/>
    </source>
</evidence>
<evidence type="ECO:0000259" key="6">
    <source>
        <dbReference type="PROSITE" id="PS50011"/>
    </source>
</evidence>
<keyword evidence="3" id="KW-0547">Nucleotide-binding</keyword>
<evidence type="ECO:0000313" key="8">
    <source>
        <dbReference type="Proteomes" id="UP001215598"/>
    </source>
</evidence>
<evidence type="ECO:0000256" key="4">
    <source>
        <dbReference type="ARBA" id="ARBA00022777"/>
    </source>
</evidence>
<gene>
    <name evidence="7" type="ORF">B0H16DRAFT_1472011</name>
</gene>
<keyword evidence="4 7" id="KW-0418">Kinase</keyword>
<dbReference type="Pfam" id="PF00646">
    <property type="entry name" value="F-box"/>
    <property type="match status" value="1"/>
</dbReference>
<evidence type="ECO:0000256" key="3">
    <source>
        <dbReference type="ARBA" id="ARBA00022741"/>
    </source>
</evidence>
<dbReference type="SUPFAM" id="SSF81383">
    <property type="entry name" value="F-box domain"/>
    <property type="match status" value="1"/>
</dbReference>
<dbReference type="Gene3D" id="3.30.200.20">
    <property type="entry name" value="Phosphorylase Kinase, domain 1"/>
    <property type="match status" value="1"/>
</dbReference>
<dbReference type="EMBL" id="JARKIB010000197">
    <property type="protein sequence ID" value="KAJ7725030.1"/>
    <property type="molecule type" value="Genomic_DNA"/>
</dbReference>
<dbReference type="PROSITE" id="PS50011">
    <property type="entry name" value="PROTEIN_KINASE_DOM"/>
    <property type="match status" value="1"/>
</dbReference>
<dbReference type="GO" id="GO:0004674">
    <property type="term" value="F:protein serine/threonine kinase activity"/>
    <property type="evidence" value="ECO:0007669"/>
    <property type="project" value="UniProtKB-KW"/>
</dbReference>
<dbReference type="PANTHER" id="PTHR45646">
    <property type="entry name" value="SERINE/THREONINE-PROTEIN KINASE DOA-RELATED"/>
    <property type="match status" value="1"/>
</dbReference>
<evidence type="ECO:0000256" key="5">
    <source>
        <dbReference type="ARBA" id="ARBA00022840"/>
    </source>
</evidence>
<feature type="domain" description="Protein kinase" evidence="6">
    <location>
        <begin position="410"/>
        <end position="679"/>
    </location>
</feature>
<organism evidence="7 8">
    <name type="scientific">Mycena metata</name>
    <dbReference type="NCBI Taxonomy" id="1033252"/>
    <lineage>
        <taxon>Eukaryota</taxon>
        <taxon>Fungi</taxon>
        <taxon>Dikarya</taxon>
        <taxon>Basidiomycota</taxon>
        <taxon>Agaricomycotina</taxon>
        <taxon>Agaricomycetes</taxon>
        <taxon>Agaricomycetidae</taxon>
        <taxon>Agaricales</taxon>
        <taxon>Marasmiineae</taxon>
        <taxon>Mycenaceae</taxon>
        <taxon>Mycena</taxon>
    </lineage>
</organism>
<name>A0AAD7HP41_9AGAR</name>
<keyword evidence="8" id="KW-1185">Reference proteome</keyword>
<sequence>MRRRIIEVQLEQDGFAFPRLSPIHRLPNELILQILDLVPASDRVSTLRTSSSLHDLGARSLYTNVRVDGVAARRLFATLATKSPHAVVYSGFLRRLRYTFTSASESYLTYPVFCQALLTLDRLVSLSLDIFPSHASSLWAVMQRYGLLKTRNLQGSRLLSAFKGQPSFPMECGLPSLRALRVRGMPTGVALACHRGVEELVLSTPLEYEELDQICRFIDSGLCGHRIVTLVVRIVAGIDTQGVLVALAEVMPNLEQLSFDQLQLDPKSIIWTVAGPRRLLPSLRRLSLNVLSSWKASLPADPEELCQWLGDNVDRESQLVGISIGMLLWFVDLASYTWTVTPRQGRMPRKVPAHERFVFGVGSRPQAVKSFPSSLITYFPNGFSHSTRSPEFVYSKTSTDVKGRCEFDLYFTVKRIAAGASGTVWKAFDQKTGHFVAVKIGHQAVQDSDQVDRVAAVSEMLDKANFAGTNCLVYALGGASLDRVLGNRYLMPLPRMQVREIIWQLANAVAYIKPANVILETLLDVSIKLIDLDDIVQVGYNRRNIIGTSPYRAPEVTIGECCVWSKPVDIFSLGCLAAELFMGVSLFQPYRTHEERLASLERVLGVGAIGYGSLVAERPEFFTADCPPRVLFTAGRAALRRLRALVPLQVMLVSLLRFRRRGRLRSVDELCRSGWAHFS</sequence>
<comment type="caution">
    <text evidence="7">The sequence shown here is derived from an EMBL/GenBank/DDBJ whole genome shotgun (WGS) entry which is preliminary data.</text>
</comment>
<dbReference type="InterPro" id="IPR001810">
    <property type="entry name" value="F-box_dom"/>
</dbReference>
<evidence type="ECO:0000256" key="1">
    <source>
        <dbReference type="ARBA" id="ARBA00022527"/>
    </source>
</evidence>
<dbReference type="InterPro" id="IPR000719">
    <property type="entry name" value="Prot_kinase_dom"/>
</dbReference>
<keyword evidence="2" id="KW-0808">Transferase</keyword>
<keyword evidence="5" id="KW-0067">ATP-binding</keyword>
<reference evidence="7" key="1">
    <citation type="submission" date="2023-03" db="EMBL/GenBank/DDBJ databases">
        <title>Massive genome expansion in bonnet fungi (Mycena s.s.) driven by repeated elements and novel gene families across ecological guilds.</title>
        <authorList>
            <consortium name="Lawrence Berkeley National Laboratory"/>
            <person name="Harder C.B."/>
            <person name="Miyauchi S."/>
            <person name="Viragh M."/>
            <person name="Kuo A."/>
            <person name="Thoen E."/>
            <person name="Andreopoulos B."/>
            <person name="Lu D."/>
            <person name="Skrede I."/>
            <person name="Drula E."/>
            <person name="Henrissat B."/>
            <person name="Morin E."/>
            <person name="Kohler A."/>
            <person name="Barry K."/>
            <person name="LaButti K."/>
            <person name="Morin E."/>
            <person name="Salamov A."/>
            <person name="Lipzen A."/>
            <person name="Mereny Z."/>
            <person name="Hegedus B."/>
            <person name="Baldrian P."/>
            <person name="Stursova M."/>
            <person name="Weitz H."/>
            <person name="Taylor A."/>
            <person name="Grigoriev I.V."/>
            <person name="Nagy L.G."/>
            <person name="Martin F."/>
            <person name="Kauserud H."/>
        </authorList>
    </citation>
    <scope>NUCLEOTIDE SEQUENCE</scope>
    <source>
        <strain evidence="7">CBHHK182m</strain>
    </source>
</reference>
<keyword evidence="1" id="KW-0723">Serine/threonine-protein kinase</keyword>
<evidence type="ECO:0000313" key="7">
    <source>
        <dbReference type="EMBL" id="KAJ7725030.1"/>
    </source>
</evidence>